<dbReference type="EMBL" id="JAGEUA010000005">
    <property type="protein sequence ID" value="KAL0978673.1"/>
    <property type="molecule type" value="Genomic_DNA"/>
</dbReference>
<gene>
    <name evidence="2" type="ORF">UPYG_G00173750</name>
</gene>
<proteinExistence type="predicted"/>
<accession>A0ABD0WTV7</accession>
<comment type="caution">
    <text evidence="2">The sequence shown here is derived from an EMBL/GenBank/DDBJ whole genome shotgun (WGS) entry which is preliminary data.</text>
</comment>
<sequence>MKQLLYNDEQIHKFEKIHLSSYIKRVKALLREECLHVYRDLLASASTWSSALHEMQCRLSDFGHFSRGLMGDLEICVEQQNKVLDRVLLRTPVGLSEPGCPEATDTPREKERMVLRLHRLKEEMEIVVRELQCNNNLIESLGTGNSATTLEDDVPRPIGL</sequence>
<evidence type="ECO:0000259" key="1">
    <source>
        <dbReference type="Pfam" id="PF18394"/>
    </source>
</evidence>
<organism evidence="2 3">
    <name type="scientific">Umbra pygmaea</name>
    <name type="common">Eastern mudminnow</name>
    <dbReference type="NCBI Taxonomy" id="75934"/>
    <lineage>
        <taxon>Eukaryota</taxon>
        <taxon>Metazoa</taxon>
        <taxon>Chordata</taxon>
        <taxon>Craniata</taxon>
        <taxon>Vertebrata</taxon>
        <taxon>Euteleostomi</taxon>
        <taxon>Actinopterygii</taxon>
        <taxon>Neopterygii</taxon>
        <taxon>Teleostei</taxon>
        <taxon>Protacanthopterygii</taxon>
        <taxon>Esociformes</taxon>
        <taxon>Umbridae</taxon>
        <taxon>Umbra</taxon>
    </lineage>
</organism>
<dbReference type="InterPro" id="IPR041309">
    <property type="entry name" value="TBK1_CC1"/>
</dbReference>
<keyword evidence="3" id="KW-1185">Reference proteome</keyword>
<dbReference type="AlphaFoldDB" id="A0ABD0WTV7"/>
<evidence type="ECO:0000313" key="3">
    <source>
        <dbReference type="Proteomes" id="UP001557470"/>
    </source>
</evidence>
<feature type="domain" description="TANK-binding kinase 1 coiled-coil" evidence="1">
    <location>
        <begin position="2"/>
        <end position="61"/>
    </location>
</feature>
<reference evidence="2 3" key="1">
    <citation type="submission" date="2024-06" db="EMBL/GenBank/DDBJ databases">
        <authorList>
            <person name="Pan Q."/>
            <person name="Wen M."/>
            <person name="Jouanno E."/>
            <person name="Zahm M."/>
            <person name="Klopp C."/>
            <person name="Cabau C."/>
            <person name="Louis A."/>
            <person name="Berthelot C."/>
            <person name="Parey E."/>
            <person name="Roest Crollius H."/>
            <person name="Montfort J."/>
            <person name="Robinson-Rechavi M."/>
            <person name="Bouchez O."/>
            <person name="Lampietro C."/>
            <person name="Lopez Roques C."/>
            <person name="Donnadieu C."/>
            <person name="Postlethwait J."/>
            <person name="Bobe J."/>
            <person name="Verreycken H."/>
            <person name="Guiguen Y."/>
        </authorList>
    </citation>
    <scope>NUCLEOTIDE SEQUENCE [LARGE SCALE GENOMIC DNA]</scope>
    <source>
        <strain evidence="2">Up_M1</strain>
        <tissue evidence="2">Testis</tissue>
    </source>
</reference>
<dbReference type="Proteomes" id="UP001557470">
    <property type="component" value="Unassembled WGS sequence"/>
</dbReference>
<dbReference type="Gene3D" id="1.20.1270.420">
    <property type="match status" value="1"/>
</dbReference>
<dbReference type="Pfam" id="PF18394">
    <property type="entry name" value="TBK1_CCD1"/>
    <property type="match status" value="1"/>
</dbReference>
<name>A0ABD0WTV7_UMBPY</name>
<evidence type="ECO:0000313" key="2">
    <source>
        <dbReference type="EMBL" id="KAL0978673.1"/>
    </source>
</evidence>
<protein>
    <recommendedName>
        <fullName evidence="1">TANK-binding kinase 1 coiled-coil domain-containing protein</fullName>
    </recommendedName>
</protein>